<feature type="transmembrane region" description="Helical" evidence="6">
    <location>
        <begin position="149"/>
        <end position="170"/>
    </location>
</feature>
<feature type="transmembrane region" description="Helical" evidence="6">
    <location>
        <begin position="208"/>
        <end position="228"/>
    </location>
</feature>
<evidence type="ECO:0000256" key="2">
    <source>
        <dbReference type="ARBA" id="ARBA00022475"/>
    </source>
</evidence>
<feature type="transmembrane region" description="Helical" evidence="6">
    <location>
        <begin position="118"/>
        <end position="137"/>
    </location>
</feature>
<keyword evidence="5 6" id="KW-0472">Membrane</keyword>
<dbReference type="InterPro" id="IPR050833">
    <property type="entry name" value="Poly_Biosynth_Transport"/>
</dbReference>
<evidence type="ECO:0000313" key="8">
    <source>
        <dbReference type="Proteomes" id="UP001207918"/>
    </source>
</evidence>
<proteinExistence type="predicted"/>
<evidence type="ECO:0000313" key="7">
    <source>
        <dbReference type="EMBL" id="MCW9707570.1"/>
    </source>
</evidence>
<feature type="transmembrane region" description="Helical" evidence="6">
    <location>
        <begin position="41"/>
        <end position="62"/>
    </location>
</feature>
<evidence type="ECO:0000256" key="6">
    <source>
        <dbReference type="SAM" id="Phobius"/>
    </source>
</evidence>
<dbReference type="RefSeq" id="WP_265766361.1">
    <property type="nucleotide sequence ID" value="NZ_JAGGJA010000007.1"/>
</dbReference>
<keyword evidence="2" id="KW-1003">Cell membrane</keyword>
<keyword evidence="4 6" id="KW-1133">Transmembrane helix</keyword>
<feature type="transmembrane region" description="Helical" evidence="6">
    <location>
        <begin position="304"/>
        <end position="323"/>
    </location>
</feature>
<feature type="transmembrane region" description="Helical" evidence="6">
    <location>
        <begin position="262"/>
        <end position="284"/>
    </location>
</feature>
<feature type="transmembrane region" description="Helical" evidence="6">
    <location>
        <begin position="434"/>
        <end position="455"/>
    </location>
</feature>
<feature type="transmembrane region" description="Helical" evidence="6">
    <location>
        <begin position="176"/>
        <end position="196"/>
    </location>
</feature>
<dbReference type="PANTHER" id="PTHR30250:SF11">
    <property type="entry name" value="O-ANTIGEN TRANSPORTER-RELATED"/>
    <property type="match status" value="1"/>
</dbReference>
<dbReference type="PANTHER" id="PTHR30250">
    <property type="entry name" value="PST FAMILY PREDICTED COLANIC ACID TRANSPORTER"/>
    <property type="match status" value="1"/>
</dbReference>
<comment type="subcellular location">
    <subcellularLocation>
        <location evidence="1">Cell membrane</location>
        <topology evidence="1">Multi-pass membrane protein</topology>
    </subcellularLocation>
</comment>
<dbReference type="InterPro" id="IPR002797">
    <property type="entry name" value="Polysacc_synth"/>
</dbReference>
<feature type="transmembrane region" description="Helical" evidence="6">
    <location>
        <begin position="467"/>
        <end position="484"/>
    </location>
</feature>
<dbReference type="EMBL" id="JAGGJA010000007">
    <property type="protein sequence ID" value="MCW9707570.1"/>
    <property type="molecule type" value="Genomic_DNA"/>
</dbReference>
<comment type="caution">
    <text evidence="7">The sequence shown here is derived from an EMBL/GenBank/DDBJ whole genome shotgun (WGS) entry which is preliminary data.</text>
</comment>
<keyword evidence="3 6" id="KW-0812">Transmembrane</keyword>
<accession>A0ABT3PNY4</accession>
<evidence type="ECO:0000256" key="4">
    <source>
        <dbReference type="ARBA" id="ARBA00022989"/>
    </source>
</evidence>
<sequence length="487" mass="54829">MKKLKELLSDTLVYGISSVLARFINYLLVPFYTDVFRADQYGIVGLVYAAIIFLNVIFTFGMESAYLRYAKDREKAQDVFKTLQVALLVVATILAVLLWLFAPALMPLMSLSPEMQNFYFLMIGIIWFDTLGKVPFAELRLVRKSVSFAVIRTADVLLNIGLNFYFILGLGWGIEAVFIANLIASAVTTIVLWILTRHMLRGSVKRSLFDKALAFGLPFIPGGLGYAINESLDRFLLNNYLPEGTIHQLYGSGFTHEAVVGIYNACYKLGVFMLLVVTMFKMAWQPFFLRHADDPESEDLYREVFRYFNAVAGICFLIVALFIDQIVQIKVPVLDAFIIGKEYWLGLNIVPLLLAAYWFQGWYMNFSAGIFIREKTKVLPVITLIGAAVTIAGNLLLLPYLGMMGSAAATLISYAAMALLLYQQSVKVYQVNYQMGRAFGMIFITVACLLLQPYLNQWIVSEWTSRLILLLVGSVGLILLAWPTSEK</sequence>
<feature type="transmembrane region" description="Helical" evidence="6">
    <location>
        <begin position="403"/>
        <end position="422"/>
    </location>
</feature>
<dbReference type="Pfam" id="PF01943">
    <property type="entry name" value="Polysacc_synt"/>
    <property type="match status" value="1"/>
</dbReference>
<evidence type="ECO:0000256" key="3">
    <source>
        <dbReference type="ARBA" id="ARBA00022692"/>
    </source>
</evidence>
<name>A0ABT3PNY4_9BACT</name>
<feature type="transmembrane region" description="Helical" evidence="6">
    <location>
        <begin position="343"/>
        <end position="366"/>
    </location>
</feature>
<feature type="transmembrane region" description="Helical" evidence="6">
    <location>
        <begin position="83"/>
        <end position="106"/>
    </location>
</feature>
<gene>
    <name evidence="7" type="ORF">J6I44_11950</name>
</gene>
<dbReference type="Proteomes" id="UP001207918">
    <property type="component" value="Unassembled WGS sequence"/>
</dbReference>
<evidence type="ECO:0000256" key="5">
    <source>
        <dbReference type="ARBA" id="ARBA00023136"/>
    </source>
</evidence>
<evidence type="ECO:0000256" key="1">
    <source>
        <dbReference type="ARBA" id="ARBA00004651"/>
    </source>
</evidence>
<feature type="transmembrane region" description="Helical" evidence="6">
    <location>
        <begin position="378"/>
        <end position="397"/>
    </location>
</feature>
<keyword evidence="8" id="KW-1185">Reference proteome</keyword>
<feature type="transmembrane region" description="Helical" evidence="6">
    <location>
        <begin position="12"/>
        <end position="29"/>
    </location>
</feature>
<organism evidence="7 8">
    <name type="scientific">Fodinibius salsisoli</name>
    <dbReference type="NCBI Taxonomy" id="2820877"/>
    <lineage>
        <taxon>Bacteria</taxon>
        <taxon>Pseudomonadati</taxon>
        <taxon>Balneolota</taxon>
        <taxon>Balneolia</taxon>
        <taxon>Balneolales</taxon>
        <taxon>Balneolaceae</taxon>
        <taxon>Fodinibius</taxon>
    </lineage>
</organism>
<protein>
    <submittedName>
        <fullName evidence="7">Polysaccharide biosynthesis C-terminal domain-containing protein</fullName>
    </submittedName>
</protein>
<reference evidence="7 8" key="1">
    <citation type="submission" date="2021-03" db="EMBL/GenBank/DDBJ databases">
        <title>Aliifodinibius sp. nov., a new bacterium isolated from saline soil.</title>
        <authorList>
            <person name="Galisteo C."/>
            <person name="De La Haba R."/>
            <person name="Sanchez-Porro C."/>
            <person name="Ventosa A."/>
        </authorList>
    </citation>
    <scope>NUCLEOTIDE SEQUENCE [LARGE SCALE GENOMIC DNA]</scope>
    <source>
        <strain evidence="7 8">1BSP15-2V2</strain>
    </source>
</reference>